<dbReference type="PATRIC" id="fig|1236703.3.peg.490"/>
<comment type="similarity">
    <text evidence="1">Belongs to the peptidase M24B family.</text>
</comment>
<keyword evidence="2" id="KW-0479">Metal-binding</keyword>
<dbReference type="Pfam" id="PF16188">
    <property type="entry name" value="Peptidase_M24_C"/>
    <property type="match status" value="1"/>
</dbReference>
<dbReference type="Pfam" id="PF00557">
    <property type="entry name" value="Peptidase_M24"/>
    <property type="match status" value="1"/>
</dbReference>
<dbReference type="InterPro" id="IPR032416">
    <property type="entry name" value="Peptidase_M24_C"/>
</dbReference>
<keyword evidence="8" id="KW-1185">Reference proteome</keyword>
<dbReference type="Pfam" id="PF16189">
    <property type="entry name" value="Creatinase_N_2"/>
    <property type="match status" value="1"/>
</dbReference>
<dbReference type="GO" id="GO:0070006">
    <property type="term" value="F:metalloaminopeptidase activity"/>
    <property type="evidence" value="ECO:0007669"/>
    <property type="project" value="InterPro"/>
</dbReference>
<dbReference type="InterPro" id="IPR000587">
    <property type="entry name" value="Creatinase_N"/>
</dbReference>
<dbReference type="CDD" id="cd01085">
    <property type="entry name" value="APP"/>
    <property type="match status" value="1"/>
</dbReference>
<dbReference type="Pfam" id="PF01321">
    <property type="entry name" value="Creatinase_N"/>
    <property type="match status" value="1"/>
</dbReference>
<dbReference type="InterPro" id="IPR050422">
    <property type="entry name" value="X-Pro_aminopeptidase_P"/>
</dbReference>
<evidence type="ECO:0000313" key="8">
    <source>
        <dbReference type="Proteomes" id="UP000053688"/>
    </source>
</evidence>
<gene>
    <name evidence="7" type="ORF">O1U_0489</name>
</gene>
<evidence type="ECO:0000259" key="4">
    <source>
        <dbReference type="Pfam" id="PF00557"/>
    </source>
</evidence>
<dbReference type="EMBL" id="AMSD01000001">
    <property type="protein sequence ID" value="EPE38026.1"/>
    <property type="molecule type" value="Genomic_DNA"/>
</dbReference>
<keyword evidence="3" id="KW-0378">Hydrolase</keyword>
<dbReference type="Gene3D" id="3.40.350.10">
    <property type="entry name" value="Creatinase/prolidase N-terminal domain"/>
    <property type="match status" value="2"/>
</dbReference>
<dbReference type="SUPFAM" id="SSF53092">
    <property type="entry name" value="Creatinase/prolidase N-terminal domain"/>
    <property type="match status" value="1"/>
</dbReference>
<evidence type="ECO:0000256" key="3">
    <source>
        <dbReference type="ARBA" id="ARBA00022801"/>
    </source>
</evidence>
<dbReference type="eggNOG" id="COG0006">
    <property type="taxonomic scope" value="Bacteria"/>
</dbReference>
<evidence type="ECO:0000256" key="2">
    <source>
        <dbReference type="ARBA" id="ARBA00022723"/>
    </source>
</evidence>
<feature type="domain" description="Creatinase N-terminal" evidence="5">
    <location>
        <begin position="8"/>
        <end position="137"/>
    </location>
</feature>
<dbReference type="InterPro" id="IPR029149">
    <property type="entry name" value="Creatin/AminoP/Spt16_N"/>
</dbReference>
<dbReference type="SUPFAM" id="SSF55920">
    <property type="entry name" value="Creatinase/aminopeptidase"/>
    <property type="match status" value="1"/>
</dbReference>
<evidence type="ECO:0000256" key="1">
    <source>
        <dbReference type="ARBA" id="ARBA00008766"/>
    </source>
</evidence>
<dbReference type="FunFam" id="3.90.230.10:FF:000009">
    <property type="entry name" value="xaa-Pro aminopeptidase 2"/>
    <property type="match status" value="1"/>
</dbReference>
<name>S3E1H2_9GAMM</name>
<dbReference type="GO" id="GO:0005737">
    <property type="term" value="C:cytoplasm"/>
    <property type="evidence" value="ECO:0007669"/>
    <property type="project" value="UniProtKB-ARBA"/>
</dbReference>
<feature type="domain" description="Peptidase M24" evidence="4">
    <location>
        <begin position="312"/>
        <end position="524"/>
    </location>
</feature>
<protein>
    <submittedName>
        <fullName evidence="7">Creatinase/prolidase</fullName>
    </submittedName>
</protein>
<feature type="domain" description="Peptidase M24 C-terminal" evidence="6">
    <location>
        <begin position="535"/>
        <end position="593"/>
    </location>
</feature>
<comment type="caution">
    <text evidence="7">The sequence shown here is derived from an EMBL/GenBank/DDBJ whole genome shotgun (WGS) entry which is preliminary data.</text>
</comment>
<proteinExistence type="inferred from homology"/>
<dbReference type="InterPro" id="IPR033740">
    <property type="entry name" value="Pept_M24B"/>
</dbReference>
<evidence type="ECO:0000259" key="5">
    <source>
        <dbReference type="Pfam" id="PF01321"/>
    </source>
</evidence>
<dbReference type="AlphaFoldDB" id="S3E1H2"/>
<dbReference type="PANTHER" id="PTHR43763">
    <property type="entry name" value="XAA-PRO AMINOPEPTIDASE 1"/>
    <property type="match status" value="1"/>
</dbReference>
<dbReference type="InterPro" id="IPR000994">
    <property type="entry name" value="Pept_M24"/>
</dbReference>
<accession>S3E1H2</accession>
<dbReference type="GO" id="GO:0046872">
    <property type="term" value="F:metal ion binding"/>
    <property type="evidence" value="ECO:0007669"/>
    <property type="project" value="UniProtKB-KW"/>
</dbReference>
<organism evidence="7 8">
    <name type="scientific">Candidatus Photodesmus katoptron Akat1</name>
    <dbReference type="NCBI Taxonomy" id="1236703"/>
    <lineage>
        <taxon>Bacteria</taxon>
        <taxon>Pseudomonadati</taxon>
        <taxon>Pseudomonadota</taxon>
        <taxon>Gammaproteobacteria</taxon>
        <taxon>Vibrionales</taxon>
        <taxon>Vibrionaceae</taxon>
        <taxon>Candidatus Photodesmus</taxon>
    </lineage>
</organism>
<sequence>MLKTILDRIIAIRTWLKTNNYDAIIVPHEDEYLSECLPTHNERLRWLTNFTGSAGVAIITYDKAVIFVDGRYIIQAIKEVSCKLFKVHYLIQEAEAEANWLLQNLSKNSKITFDPRMHNILWMDSIRNKLANTYKLIHLINNPIDELWKERPKIILSNILLMSIKLTGKSSKNKRNKIAQAIKKLNADSLIITSLDSICWLLNIRALDIPRLPVLLSQVILHNNGNVELFLNPRKIPKNFKKHVGDGVTIYHYKLLEKHLKMLSGKRIIIDPEKSNAWFKIILQKVNTKIIKKPDPCLIEKSIKNKSEITGIKACHIRDGVAMVKFLSWLDFEISSGNFHDEEILAKKLLSIREMDPSLKDLSFNTISATGSNSSICHYNYKNNIRPKKLRNNTLYLIDSGGQYLDGTTDITRTISIGNPTKKMINQFTLVLKGHIGIATARFPKGTCGYQIDVLARQHLWREGYDYDHSTGHGVGHFLNVHEGPQKISKTANNVALCKGMVISNEPGYYCPSFGIRIENLELIIEIKTKGDFSILAFESLTLCPIDKKNININLLSQKEKKWLNKYHKKVWKKISPLVTGKTKKWLKKATSCIH</sequence>
<dbReference type="Gene3D" id="3.90.230.10">
    <property type="entry name" value="Creatinase/methionine aminopeptidase superfamily"/>
    <property type="match status" value="1"/>
</dbReference>
<evidence type="ECO:0000259" key="6">
    <source>
        <dbReference type="Pfam" id="PF16188"/>
    </source>
</evidence>
<dbReference type="RefSeq" id="WP_016503824.1">
    <property type="nucleotide sequence ID" value="NZ_AMSD01000001.1"/>
</dbReference>
<reference evidence="7 8" key="1">
    <citation type="journal article" date="2014" name="Environ. Microbiol.">
        <title>Genomic signatures of obligate host dependence in the luminous bacterial symbiont of a vertebrate.</title>
        <authorList>
            <person name="Hendry T.A."/>
            <person name="de Wet J.R."/>
            <person name="Dunlap P.V."/>
        </authorList>
    </citation>
    <scope>NUCLEOTIDE SEQUENCE [LARGE SCALE GENOMIC DNA]</scope>
    <source>
        <strain evidence="7 8">Akat1</strain>
    </source>
</reference>
<dbReference type="InterPro" id="IPR036005">
    <property type="entry name" value="Creatinase/aminopeptidase-like"/>
</dbReference>
<dbReference type="Proteomes" id="UP000053688">
    <property type="component" value="Unassembled WGS sequence"/>
</dbReference>
<dbReference type="STRING" id="28176.CF66_1037"/>
<dbReference type="PANTHER" id="PTHR43763:SF6">
    <property type="entry name" value="XAA-PRO AMINOPEPTIDASE 1"/>
    <property type="match status" value="1"/>
</dbReference>
<evidence type="ECO:0000313" key="7">
    <source>
        <dbReference type="EMBL" id="EPE38026.1"/>
    </source>
</evidence>